<dbReference type="RefSeq" id="WP_149598306.1">
    <property type="nucleotide sequence ID" value="NZ_VTUU01000001.1"/>
</dbReference>
<organism evidence="1 2">
    <name type="scientific">Marinobacter salinexigens</name>
    <dbReference type="NCBI Taxonomy" id="2919747"/>
    <lineage>
        <taxon>Bacteria</taxon>
        <taxon>Pseudomonadati</taxon>
        <taxon>Pseudomonadota</taxon>
        <taxon>Gammaproteobacteria</taxon>
        <taxon>Pseudomonadales</taxon>
        <taxon>Marinobacteraceae</taxon>
        <taxon>Marinobacter</taxon>
    </lineage>
</organism>
<name>A0A5B0VM83_9GAMM</name>
<evidence type="ECO:0000313" key="2">
    <source>
        <dbReference type="Proteomes" id="UP000323161"/>
    </source>
</evidence>
<dbReference type="AlphaFoldDB" id="A0A5B0VM83"/>
<sequence length="152" mass="17569">MEIKTFGDLIDWTRQLHTYLAKCLHESAANNPDERAGALLDYVSQHESLLAKAVTEFEKQADTKAMQTRLYDYTNHKPIESHRTCDTHYAELDFQGIAREVFDFHDQVMALYDILISKAEIPEARSLLEDLKSLEEHEAMLLARQIGRMDDL</sequence>
<comment type="caution">
    <text evidence="1">The sequence shown here is derived from an EMBL/GenBank/DDBJ whole genome shotgun (WGS) entry which is preliminary data.</text>
</comment>
<gene>
    <name evidence="1" type="ORF">FWJ25_00565</name>
</gene>
<accession>A0A5B0VM83</accession>
<dbReference type="Proteomes" id="UP000323161">
    <property type="component" value="Unassembled WGS sequence"/>
</dbReference>
<reference evidence="1 2" key="1">
    <citation type="submission" date="2019-08" db="EMBL/GenBank/DDBJ databases">
        <title>Marinobacter ZYF650 sp. nov., a marine bacterium isolated from seawater of the Mariana trench.</title>
        <authorList>
            <person name="Ahmad W."/>
        </authorList>
    </citation>
    <scope>NUCLEOTIDE SEQUENCE [LARGE SCALE GENOMIC DNA]</scope>
    <source>
        <strain evidence="1 2">ZYF650</strain>
    </source>
</reference>
<protein>
    <submittedName>
        <fullName evidence="1">ATPase</fullName>
    </submittedName>
</protein>
<keyword evidence="2" id="KW-1185">Reference proteome</keyword>
<dbReference type="EMBL" id="VTUU01000001">
    <property type="protein sequence ID" value="KAA1175666.1"/>
    <property type="molecule type" value="Genomic_DNA"/>
</dbReference>
<proteinExistence type="predicted"/>
<evidence type="ECO:0000313" key="1">
    <source>
        <dbReference type="EMBL" id="KAA1175666.1"/>
    </source>
</evidence>